<gene>
    <name evidence="1" type="ORF">DSO57_1017079</name>
</gene>
<organism evidence="1 2">
    <name type="scientific">Entomophthora muscae</name>
    <dbReference type="NCBI Taxonomy" id="34485"/>
    <lineage>
        <taxon>Eukaryota</taxon>
        <taxon>Fungi</taxon>
        <taxon>Fungi incertae sedis</taxon>
        <taxon>Zoopagomycota</taxon>
        <taxon>Entomophthoromycotina</taxon>
        <taxon>Entomophthoromycetes</taxon>
        <taxon>Entomophthorales</taxon>
        <taxon>Entomophthoraceae</taxon>
        <taxon>Entomophthora</taxon>
    </lineage>
</organism>
<sequence>MLRVLTKASFEVNFLKGNYLNKTIAFNVSTRNLFSTSPFIKNSSPDPESDTNIYESEPNTHDFSSPKKEQPNKTSANRAPITRVNLSKNLSVKDLDWISSKVKGAQKPTTKPTKNSAVNSIKSQIKPTSEKRATPVPSKISAGDLNLDDSLEKYKSKWSRLDKKSDEEMKDPSAPDWKIKKQQTKEKFQGRPWEPARRLSRAAMDRIRFLAKEMPDEYTLPKIAEEFSIPYEAVRRILKSKYQPPEEVVERQEERRKEKRLEYLRSLEESVLSSKSANKAPTFFTAPLSLKGKPKKFSIQTSKKDPVESKNEGAAQENPSTKWSPEGENEGWDKL</sequence>
<proteinExistence type="predicted"/>
<evidence type="ECO:0000313" key="2">
    <source>
        <dbReference type="Proteomes" id="UP001165960"/>
    </source>
</evidence>
<evidence type="ECO:0000313" key="1">
    <source>
        <dbReference type="EMBL" id="KAJ9065673.1"/>
    </source>
</evidence>
<name>A0ACC2STK4_9FUNG</name>
<keyword evidence="2" id="KW-1185">Reference proteome</keyword>
<reference evidence="1" key="1">
    <citation type="submission" date="2022-04" db="EMBL/GenBank/DDBJ databases">
        <title>Genome of the entomopathogenic fungus Entomophthora muscae.</title>
        <authorList>
            <person name="Elya C."/>
            <person name="Lovett B.R."/>
            <person name="Lee E."/>
            <person name="Macias A.M."/>
            <person name="Hajek A.E."/>
            <person name="De Bivort B.L."/>
            <person name="Kasson M.T."/>
            <person name="De Fine Licht H.H."/>
            <person name="Stajich J.E."/>
        </authorList>
    </citation>
    <scope>NUCLEOTIDE SEQUENCE</scope>
    <source>
        <strain evidence="1">Berkeley</strain>
    </source>
</reference>
<protein>
    <submittedName>
        <fullName evidence="1">Uncharacterized protein</fullName>
    </submittedName>
</protein>
<dbReference type="EMBL" id="QTSX02004331">
    <property type="protein sequence ID" value="KAJ9065673.1"/>
    <property type="molecule type" value="Genomic_DNA"/>
</dbReference>
<dbReference type="Proteomes" id="UP001165960">
    <property type="component" value="Unassembled WGS sequence"/>
</dbReference>
<comment type="caution">
    <text evidence="1">The sequence shown here is derived from an EMBL/GenBank/DDBJ whole genome shotgun (WGS) entry which is preliminary data.</text>
</comment>
<accession>A0ACC2STK4</accession>